<dbReference type="EMBL" id="VJMH01007223">
    <property type="protein sequence ID" value="KAF0685043.1"/>
    <property type="molecule type" value="Genomic_DNA"/>
</dbReference>
<evidence type="ECO:0000313" key="3">
    <source>
        <dbReference type="EMBL" id="VFT99720.1"/>
    </source>
</evidence>
<keyword evidence="1" id="KW-0472">Membrane</keyword>
<dbReference type="OrthoDB" id="64754at2759"/>
<feature type="transmembrane region" description="Helical" evidence="1">
    <location>
        <begin position="1677"/>
        <end position="1695"/>
    </location>
</feature>
<sequence>MAVATAANAAAAASGSNVVVVATKGTLRHWVLEITGLLYVVATVALSVYCLQGLALYMENNLFWPGFLASGMQNALIDLFNTEMAFTPTAATTAWNVFDPALAAVDMSYNAPHLGLVIYATYPRRLLYAEQTAIATAITGLRTLDNKGAIFLMTPYCWVDFNRTWEMGHSVQRQARCQVDDVENAAVYMEAVLRNIALASWLHQYGAMFSATIGNALEETPRGAAWLTYMTQHAWTSVDDEAALWTACDLARFTLQWANYRQVGIQETINIENALGLPHTVQLKGIQPKSLGSMWSSGSLYGALANDVYAMVNNETLVRQSVNFFGITAPTIIEQFLTPYPLQPLQQVIHNQLGPIGNFDLKLIAPPPSLLATVHAFQGHVVVQLQSNLSFAAAFYAMGDLTTHPTPARWGDPTLGFFGGSLLCQTACTAQPFIQLQFGFDDSCNLQRPYSHTWTPYSLLFTLAMLQATNDSVAPLAVCSLVTEAAACLTMLQLASAALRLLNVAVDSNSTARFGSVAAAVLALNLTVLQFVQRNASALLPAIETQPMVAAGDPFTAFGWTTLYEWALGQREAVSFESDWGAVRVVSYQYTPTIQYANPLDVQQTLAYYLETISASVSSGLALVAAFVVVVRFVTPPRRVGTNWFVFNRVASTSWMGRPLLVVRGITALLCLASCPIHLVTTAARDDDAHHYTSLAYSTRPLWESMLLAGEATWLTYVLNDLFFHVTHAYTRFYAPYSSTLAWLLCTALDVVVPVSFDVSIGRTCDLLKMDYSVVCSSGTIRIGSTTRLLLLFGVQVAAIVVSIVACRVFVASRPPRGFPTLLLPGAAMAFMRETDPAVGYWSLDAVSGAMCGMFLVKFRRKKYVFDVNLWLVLSSHEYEFRGHKNVILIPHAASSPLDQKSTTTTSQDPRANRGFSTIVKSAISRSSFVVESMQAMKKYAPMPSFAHNDPSRVERLVQLGWIICGFVHIVASLVTNITFIAVTASQVLANDFFWADFDTNVQAFLVNVYNDQLLSARASPTTFRLDDPTLADVTQRYNDTTTMISYSDVKARQELFNPTPDLAVVVANLRRMDPCKLPWMFTQYCWLDFNHTWEMASTSARQTRCIASATTNGAIYLESAMRNINSWPSWTRCWGTSFDVGIASTLQTTSSGTQWLAAIMAAASTTSIADEVAHWRAHSITTFVLQWQNYKSLGMHDVVRIENVLQRQYGLTLSDGRGLYRFSQQVSMKMYWGLASDLWAISANTTSVRGAALLRSSPAFAFRNTTPTQLLIENATVASPLAAGFLAFERTVGPLGAVDLKYILPPPSLTSFTRGVRGNLSALLVANATAQAQFLDLHSRGYIGYFPPSLASSTVSILGGNLFCGADNPPLAWTGAVLSPYVGFSAATTCGLYDTDYFITDKFMELVAHLGANFTQPVTTRDSLDQFCAWDPLDDASCVDTYAAQVDFLTASASTFAAAAPLAAQVMADVAALDVVVAQYVRNDSTAETAILGTSLTDTSSAAWSFVGWCFMYTWAAGIREVVSFQGDAGTIAVISAAYSKRSMAPNAAEIPRDLALLLKVAIIYITVLLILLAGVVVVYSLTARGYIRGQNLFKFSRLVGLVWVGRSFLVIRSLSALIMLNTPPLHLIQVGAATQFDSPPIKWYNTMLASMELQWVVFVLTDVFSFVTRHHTLQYAGKSIWVVWGVAVVWTFIKPNEHAANLRRTCTAIDMDFELVCDSGVVAIGQFSRLCILAGACAASVVVCYAVVMLFFRDSPGTIDVSSLMLSSQAKYFLDLREWTHDGVSFVDKPTALMAGIVSLEWRGTLYLFDVKKWRIVVTKRPIESEPISAATAVPVRFTHAIPLVE</sequence>
<protein>
    <submittedName>
        <fullName evidence="3">Aste57867_23072 protein</fullName>
    </submittedName>
</protein>
<feature type="transmembrane region" description="Helical" evidence="1">
    <location>
        <begin position="702"/>
        <end position="720"/>
    </location>
</feature>
<feature type="transmembrane region" description="Helical" evidence="1">
    <location>
        <begin position="839"/>
        <end position="857"/>
    </location>
</feature>
<dbReference type="Proteomes" id="UP000332933">
    <property type="component" value="Unassembled WGS sequence"/>
</dbReference>
<name>A0A485LRE5_9STRA</name>
<evidence type="ECO:0000256" key="1">
    <source>
        <dbReference type="SAM" id="Phobius"/>
    </source>
</evidence>
<keyword evidence="1" id="KW-1133">Transmembrane helix</keyword>
<feature type="transmembrane region" description="Helical" evidence="1">
    <location>
        <begin position="37"/>
        <end position="57"/>
    </location>
</feature>
<keyword evidence="4" id="KW-1185">Reference proteome</keyword>
<feature type="transmembrane region" description="Helical" evidence="1">
    <location>
        <begin position="1734"/>
        <end position="1754"/>
    </location>
</feature>
<feature type="transmembrane region" description="Helical" evidence="1">
    <location>
        <begin position="789"/>
        <end position="811"/>
    </location>
</feature>
<feature type="transmembrane region" description="Helical" evidence="1">
    <location>
        <begin position="1563"/>
        <end position="1588"/>
    </location>
</feature>
<feature type="transmembrane region" description="Helical" evidence="1">
    <location>
        <begin position="1600"/>
        <end position="1622"/>
    </location>
</feature>
<organism evidence="3 4">
    <name type="scientific">Aphanomyces stellatus</name>
    <dbReference type="NCBI Taxonomy" id="120398"/>
    <lineage>
        <taxon>Eukaryota</taxon>
        <taxon>Sar</taxon>
        <taxon>Stramenopiles</taxon>
        <taxon>Oomycota</taxon>
        <taxon>Saprolegniomycetes</taxon>
        <taxon>Saprolegniales</taxon>
        <taxon>Verrucalvaceae</taxon>
        <taxon>Aphanomyces</taxon>
    </lineage>
</organism>
<keyword evidence="1" id="KW-0812">Transmembrane</keyword>
<accession>A0A485LRE5</accession>
<dbReference type="EMBL" id="CAADRA010007249">
    <property type="protein sequence ID" value="VFT99720.1"/>
    <property type="molecule type" value="Genomic_DNA"/>
</dbReference>
<feature type="transmembrane region" description="Helical" evidence="1">
    <location>
        <begin position="960"/>
        <end position="983"/>
    </location>
</feature>
<gene>
    <name evidence="3" type="primary">Aste57867_23072</name>
    <name evidence="2" type="ORF">As57867_023001</name>
    <name evidence="3" type="ORF">ASTE57867_23072</name>
</gene>
<proteinExistence type="predicted"/>
<feature type="transmembrane region" description="Helical" evidence="1">
    <location>
        <begin position="661"/>
        <end position="681"/>
    </location>
</feature>
<evidence type="ECO:0000313" key="4">
    <source>
        <dbReference type="Proteomes" id="UP000332933"/>
    </source>
</evidence>
<reference evidence="3 4" key="1">
    <citation type="submission" date="2019-03" db="EMBL/GenBank/DDBJ databases">
        <authorList>
            <person name="Gaulin E."/>
            <person name="Dumas B."/>
        </authorList>
    </citation>
    <scope>NUCLEOTIDE SEQUENCE [LARGE SCALE GENOMIC DNA]</scope>
    <source>
        <strain evidence="3">CBS 568.67</strain>
    </source>
</reference>
<evidence type="ECO:0000313" key="2">
    <source>
        <dbReference type="EMBL" id="KAF0685043.1"/>
    </source>
</evidence>
<feature type="transmembrane region" description="Helical" evidence="1">
    <location>
        <begin position="613"/>
        <end position="634"/>
    </location>
</feature>
<reference evidence="2" key="2">
    <citation type="submission" date="2019-06" db="EMBL/GenBank/DDBJ databases">
        <title>Genomics analysis of Aphanomyces spp. identifies a new class of oomycete effector associated with host adaptation.</title>
        <authorList>
            <person name="Gaulin E."/>
        </authorList>
    </citation>
    <scope>NUCLEOTIDE SEQUENCE</scope>
    <source>
        <strain evidence="2">CBS 578.67</strain>
    </source>
</reference>